<evidence type="ECO:0000256" key="6">
    <source>
        <dbReference type="PIRNR" id="PIRNR015588"/>
    </source>
</evidence>
<evidence type="ECO:0000256" key="3">
    <source>
        <dbReference type="ARBA" id="ARBA00022448"/>
    </source>
</evidence>
<evidence type="ECO:0000313" key="8">
    <source>
        <dbReference type="EMBL" id="AYO43541.1"/>
    </source>
</evidence>
<dbReference type="SUPFAM" id="SSF64356">
    <property type="entry name" value="SNARE-like"/>
    <property type="match status" value="1"/>
</dbReference>
<dbReference type="Pfam" id="PF01217">
    <property type="entry name" value="Clat_adaptor_s"/>
    <property type="match status" value="1"/>
</dbReference>
<dbReference type="GO" id="GO:0006886">
    <property type="term" value="P:intracellular protein transport"/>
    <property type="evidence" value="ECO:0007669"/>
    <property type="project" value="UniProtKB-UniRule"/>
</dbReference>
<evidence type="ECO:0000256" key="1">
    <source>
        <dbReference type="ARBA" id="ARBA00004308"/>
    </source>
</evidence>
<dbReference type="PANTHER" id="PTHR11753">
    <property type="entry name" value="ADAPTOR COMPLEXES SMALL SUBUNIT FAMILY"/>
    <property type="match status" value="1"/>
</dbReference>
<evidence type="ECO:0000256" key="5">
    <source>
        <dbReference type="ARBA" id="ARBA00023136"/>
    </source>
</evidence>
<dbReference type="InterPro" id="IPR011012">
    <property type="entry name" value="Longin-like_dom_sf"/>
</dbReference>
<sequence>MLHFVLVQNQQGKARLAKYYVRYDDAEKKQLLGEVYRIVAQRNQRSQSNFVEFRHGTKIVYQRYAGLYFSVCVDMHDNELMYLEAIHLFVEILNAYFTNVCERDLVLHFYKVYAVLDEVFLAGVVADTSAAQVLQRLELLDRLG</sequence>
<dbReference type="FunFam" id="3.30.450.60:FF:000010">
    <property type="entry name" value="AP complex subunit sigma"/>
    <property type="match status" value="1"/>
</dbReference>
<evidence type="ECO:0000256" key="2">
    <source>
        <dbReference type="ARBA" id="ARBA00006972"/>
    </source>
</evidence>
<dbReference type="STRING" id="425264.A0A3G2S5Y6"/>
<keyword evidence="9" id="KW-1185">Reference proteome</keyword>
<proteinExistence type="inferred from homology"/>
<comment type="similarity">
    <text evidence="2 6">Belongs to the adaptor complexes small subunit family.</text>
</comment>
<keyword evidence="4 6" id="KW-0653">Protein transport</keyword>
<reference evidence="8 9" key="1">
    <citation type="submission" date="2018-10" db="EMBL/GenBank/DDBJ databases">
        <title>Complete genome sequence of Malassezia restricta CBS 7877.</title>
        <authorList>
            <person name="Morand S.C."/>
            <person name="Bertignac M."/>
            <person name="Iltis A."/>
            <person name="Kolder I."/>
            <person name="Pirovano W."/>
            <person name="Jourdain R."/>
            <person name="Clavaud C."/>
        </authorList>
    </citation>
    <scope>NUCLEOTIDE SEQUENCE [LARGE SCALE GENOMIC DNA]</scope>
    <source>
        <strain evidence="8 9">CBS 7877</strain>
    </source>
</reference>
<feature type="domain" description="AP complex mu/sigma subunit" evidence="7">
    <location>
        <begin position="1"/>
        <end position="142"/>
    </location>
</feature>
<evidence type="ECO:0000313" key="9">
    <source>
        <dbReference type="Proteomes" id="UP000269793"/>
    </source>
</evidence>
<evidence type="ECO:0000259" key="7">
    <source>
        <dbReference type="Pfam" id="PF01217"/>
    </source>
</evidence>
<dbReference type="GO" id="GO:0012505">
    <property type="term" value="C:endomembrane system"/>
    <property type="evidence" value="ECO:0007669"/>
    <property type="project" value="UniProtKB-SubCell"/>
</dbReference>
<organism evidence="8 9">
    <name type="scientific">Malassezia restricta (strain ATCC 96810 / NBRC 103918 / CBS 7877)</name>
    <name type="common">Seborrheic dermatitis infection agent</name>
    <dbReference type="NCBI Taxonomy" id="425264"/>
    <lineage>
        <taxon>Eukaryota</taxon>
        <taxon>Fungi</taxon>
        <taxon>Dikarya</taxon>
        <taxon>Basidiomycota</taxon>
        <taxon>Ustilaginomycotina</taxon>
        <taxon>Malasseziomycetes</taxon>
        <taxon>Malasseziales</taxon>
        <taxon>Malasseziaceae</taxon>
        <taxon>Malassezia</taxon>
    </lineage>
</organism>
<dbReference type="OrthoDB" id="371463at2759"/>
<dbReference type="EMBL" id="CP033151">
    <property type="protein sequence ID" value="AYO43541.1"/>
    <property type="molecule type" value="Genomic_DNA"/>
</dbReference>
<dbReference type="InterPro" id="IPR016635">
    <property type="entry name" value="AP_complex_ssu"/>
</dbReference>
<gene>
    <name evidence="8" type="primary">aps2</name>
    <name evidence="8" type="ORF">DNF11_2591</name>
</gene>
<dbReference type="VEuPathDB" id="FungiDB:DNF11_2591"/>
<name>A0A3G2S5Y6_MALR7</name>
<dbReference type="PIRSF" id="PIRSF015588">
    <property type="entry name" value="AP_complex_sigma"/>
    <property type="match status" value="1"/>
</dbReference>
<dbReference type="Proteomes" id="UP000269793">
    <property type="component" value="Chromosome IV"/>
</dbReference>
<keyword evidence="3 6" id="KW-0813">Transport</keyword>
<dbReference type="AlphaFoldDB" id="A0A3G2S5Y6"/>
<comment type="subcellular location">
    <subcellularLocation>
        <location evidence="1">Endomembrane system</location>
    </subcellularLocation>
</comment>
<dbReference type="InterPro" id="IPR022775">
    <property type="entry name" value="AP_mu_sigma_su"/>
</dbReference>
<dbReference type="Gene3D" id="3.30.450.60">
    <property type="match status" value="1"/>
</dbReference>
<accession>A0A3G2S5Y6</accession>
<protein>
    <recommendedName>
        <fullName evidence="6">AP complex subunit sigma</fullName>
    </recommendedName>
</protein>
<dbReference type="GO" id="GO:0005737">
    <property type="term" value="C:cytoplasm"/>
    <property type="evidence" value="ECO:0007669"/>
    <property type="project" value="UniProtKB-ARBA"/>
</dbReference>
<keyword evidence="5 6" id="KW-0472">Membrane</keyword>
<evidence type="ECO:0000256" key="4">
    <source>
        <dbReference type="ARBA" id="ARBA00022927"/>
    </source>
</evidence>